<dbReference type="AlphaFoldDB" id="A0AAD9BXP2"/>
<keyword evidence="2" id="KW-1185">Reference proteome</keyword>
<keyword evidence="1" id="KW-0378">Hydrolase</keyword>
<gene>
    <name evidence="1" type="ORF">KUDE01_009495</name>
</gene>
<protein>
    <submittedName>
        <fullName evidence="1">Aminopeptidase N</fullName>
    </submittedName>
</protein>
<organism evidence="1 2">
    <name type="scientific">Dissostichus eleginoides</name>
    <name type="common">Patagonian toothfish</name>
    <name type="synonym">Dissostichus amissus</name>
    <dbReference type="NCBI Taxonomy" id="100907"/>
    <lineage>
        <taxon>Eukaryota</taxon>
        <taxon>Metazoa</taxon>
        <taxon>Chordata</taxon>
        <taxon>Craniata</taxon>
        <taxon>Vertebrata</taxon>
        <taxon>Euteleostomi</taxon>
        <taxon>Actinopterygii</taxon>
        <taxon>Neopterygii</taxon>
        <taxon>Teleostei</taxon>
        <taxon>Neoteleostei</taxon>
        <taxon>Acanthomorphata</taxon>
        <taxon>Eupercaria</taxon>
        <taxon>Perciformes</taxon>
        <taxon>Notothenioidei</taxon>
        <taxon>Nototheniidae</taxon>
        <taxon>Dissostichus</taxon>
    </lineage>
</organism>
<feature type="non-terminal residue" evidence="1">
    <location>
        <position position="145"/>
    </location>
</feature>
<sequence length="145" mass="15533">MGKGVFLSKALAVTCAVVAVAAAATIIALAVVYAQEKSKNEVKPTSTATPITTTTPSTPKEPWDHYRLPKSLSPVSYNVTLRPRLKPNANGLYIFTGESTVVFKCVKETDLIIIHSNKLNLTNFDGFLAKLMGLNGATAPNLKKT</sequence>
<keyword evidence="1" id="KW-0031">Aminopeptidase</keyword>
<keyword evidence="1" id="KW-0645">Protease</keyword>
<evidence type="ECO:0000313" key="1">
    <source>
        <dbReference type="EMBL" id="KAK1890664.1"/>
    </source>
</evidence>
<dbReference type="GO" id="GO:0004177">
    <property type="term" value="F:aminopeptidase activity"/>
    <property type="evidence" value="ECO:0007669"/>
    <property type="project" value="UniProtKB-KW"/>
</dbReference>
<comment type="caution">
    <text evidence="1">The sequence shown here is derived from an EMBL/GenBank/DDBJ whole genome shotgun (WGS) entry which is preliminary data.</text>
</comment>
<proteinExistence type="predicted"/>
<dbReference type="InterPro" id="IPR042097">
    <property type="entry name" value="Aminopeptidase_N-like_N_sf"/>
</dbReference>
<dbReference type="SUPFAM" id="SSF63737">
    <property type="entry name" value="Leukotriene A4 hydrolase N-terminal domain"/>
    <property type="match status" value="1"/>
</dbReference>
<dbReference type="Proteomes" id="UP001228049">
    <property type="component" value="Unassembled WGS sequence"/>
</dbReference>
<accession>A0AAD9BXP2</accession>
<dbReference type="EMBL" id="JASDAP010000015">
    <property type="protein sequence ID" value="KAK1890664.1"/>
    <property type="molecule type" value="Genomic_DNA"/>
</dbReference>
<dbReference type="Gene3D" id="2.60.40.1730">
    <property type="entry name" value="tricorn interacting facor f3 domain"/>
    <property type="match status" value="1"/>
</dbReference>
<evidence type="ECO:0000313" key="2">
    <source>
        <dbReference type="Proteomes" id="UP001228049"/>
    </source>
</evidence>
<name>A0AAD9BXP2_DISEL</name>
<reference evidence="1" key="1">
    <citation type="submission" date="2023-04" db="EMBL/GenBank/DDBJ databases">
        <title>Chromosome-level genome of Chaenocephalus aceratus.</title>
        <authorList>
            <person name="Park H."/>
        </authorList>
    </citation>
    <scope>NUCLEOTIDE SEQUENCE</scope>
    <source>
        <strain evidence="1">DE</strain>
        <tissue evidence="1">Muscle</tissue>
    </source>
</reference>